<keyword evidence="1" id="KW-0472">Membrane</keyword>
<sequence length="67" mass="7570">MKEILKRRIVQWWTQLIPALRRLPADDRGYSAEAVIMTMVLTAIGLTVGSIFSDEIVAAARDIVFHD</sequence>
<keyword evidence="1" id="KW-1133">Transmembrane helix</keyword>
<evidence type="ECO:0000256" key="1">
    <source>
        <dbReference type="SAM" id="Phobius"/>
    </source>
</evidence>
<reference evidence="3" key="1">
    <citation type="submission" date="2023-07" db="EMBL/GenBank/DDBJ databases">
        <title>30 novel species of actinomycetes from the DSMZ collection.</title>
        <authorList>
            <person name="Nouioui I."/>
        </authorList>
    </citation>
    <scope>NUCLEOTIDE SEQUENCE [LARGE SCALE GENOMIC DNA]</scope>
    <source>
        <strain evidence="3">DSM 44918</strain>
    </source>
</reference>
<dbReference type="EMBL" id="JAVREM010000040">
    <property type="protein sequence ID" value="MDT0321455.1"/>
    <property type="molecule type" value="Genomic_DNA"/>
</dbReference>
<dbReference type="RefSeq" id="WP_311601673.1">
    <property type="nucleotide sequence ID" value="NZ_JAVREM010000040.1"/>
</dbReference>
<gene>
    <name evidence="2" type="ORF">RNC47_24300</name>
</gene>
<accession>A0ABU2LV90</accession>
<dbReference type="Proteomes" id="UP001183420">
    <property type="component" value="Unassembled WGS sequence"/>
</dbReference>
<comment type="caution">
    <text evidence="2">The sequence shown here is derived from an EMBL/GenBank/DDBJ whole genome shotgun (WGS) entry which is preliminary data.</text>
</comment>
<keyword evidence="3" id="KW-1185">Reference proteome</keyword>
<feature type="transmembrane region" description="Helical" evidence="1">
    <location>
        <begin position="30"/>
        <end position="52"/>
    </location>
</feature>
<keyword evidence="1" id="KW-0812">Transmembrane</keyword>
<name>A0ABU2LV90_9ACTN</name>
<organism evidence="2 3">
    <name type="scientific">Streptomyces millisiae</name>
    <dbReference type="NCBI Taxonomy" id="3075542"/>
    <lineage>
        <taxon>Bacteria</taxon>
        <taxon>Bacillati</taxon>
        <taxon>Actinomycetota</taxon>
        <taxon>Actinomycetes</taxon>
        <taxon>Kitasatosporales</taxon>
        <taxon>Streptomycetaceae</taxon>
        <taxon>Streptomyces</taxon>
    </lineage>
</organism>
<evidence type="ECO:0000313" key="2">
    <source>
        <dbReference type="EMBL" id="MDT0321455.1"/>
    </source>
</evidence>
<proteinExistence type="predicted"/>
<evidence type="ECO:0000313" key="3">
    <source>
        <dbReference type="Proteomes" id="UP001183420"/>
    </source>
</evidence>
<protein>
    <recommendedName>
        <fullName evidence="4">Transposase</fullName>
    </recommendedName>
</protein>
<evidence type="ECO:0008006" key="4">
    <source>
        <dbReference type="Google" id="ProtNLM"/>
    </source>
</evidence>